<keyword evidence="7 8" id="KW-0137">Centromere</keyword>
<dbReference type="GO" id="GO:0000940">
    <property type="term" value="C:outer kinetochore"/>
    <property type="evidence" value="ECO:0007669"/>
    <property type="project" value="UniProtKB-UniRule"/>
</dbReference>
<comment type="similarity">
    <text evidence="8">Belongs to the Spindly family.</text>
</comment>
<evidence type="ECO:0000256" key="4">
    <source>
        <dbReference type="ARBA" id="ARBA00022838"/>
    </source>
</evidence>
<dbReference type="PANTHER" id="PTHR32123:SF9">
    <property type="entry name" value="PROTEIN SPINDLY"/>
    <property type="match status" value="1"/>
</dbReference>
<organism evidence="10 11">
    <name type="scientific">Salarias fasciatus</name>
    <name type="common">Jewelled blenny</name>
    <name type="synonym">Blennius fasciatus</name>
    <dbReference type="NCBI Taxonomy" id="181472"/>
    <lineage>
        <taxon>Eukaryota</taxon>
        <taxon>Metazoa</taxon>
        <taxon>Chordata</taxon>
        <taxon>Craniata</taxon>
        <taxon>Vertebrata</taxon>
        <taxon>Euteleostomi</taxon>
        <taxon>Actinopterygii</taxon>
        <taxon>Neopterygii</taxon>
        <taxon>Teleostei</taxon>
        <taxon>Neoteleostei</taxon>
        <taxon>Acanthomorphata</taxon>
        <taxon>Ovalentaria</taxon>
        <taxon>Blenniimorphae</taxon>
        <taxon>Blenniiformes</taxon>
        <taxon>Blennioidei</taxon>
        <taxon>Blenniidae</taxon>
        <taxon>Salariinae</taxon>
        <taxon>Salarias</taxon>
    </lineage>
</organism>
<evidence type="ECO:0000256" key="5">
    <source>
        <dbReference type="ARBA" id="ARBA00023054"/>
    </source>
</evidence>
<dbReference type="AlphaFoldDB" id="A0A672GRX8"/>
<gene>
    <name evidence="10" type="primary">trappc11</name>
    <name evidence="8" type="synonym">CCDC99</name>
    <name evidence="8" type="synonym">SPDL1</name>
</gene>
<keyword evidence="2 8" id="KW-0132">Cell division</keyword>
<keyword evidence="4 8" id="KW-0995">Kinetochore</keyword>
<proteinExistence type="inferred from homology"/>
<evidence type="ECO:0000256" key="1">
    <source>
        <dbReference type="ARBA" id="ARBA00022454"/>
    </source>
</evidence>
<dbReference type="PANTHER" id="PTHR32123">
    <property type="entry name" value="BICD FAMILY-LIKE CARGO ADAPTER"/>
    <property type="match status" value="1"/>
</dbReference>
<dbReference type="HAMAP" id="MF_03041">
    <property type="entry name" value="SPDLY"/>
    <property type="match status" value="1"/>
</dbReference>
<dbReference type="InterPro" id="IPR028593">
    <property type="entry name" value="SPDLY_chordates"/>
</dbReference>
<feature type="coiled-coil region" evidence="8">
    <location>
        <begin position="88"/>
        <end position="282"/>
    </location>
</feature>
<keyword evidence="6 8" id="KW-0131">Cell cycle</keyword>
<evidence type="ECO:0000313" key="11">
    <source>
        <dbReference type="Proteomes" id="UP000472267"/>
    </source>
</evidence>
<evidence type="ECO:0000256" key="3">
    <source>
        <dbReference type="ARBA" id="ARBA00022776"/>
    </source>
</evidence>
<evidence type="ECO:0000256" key="6">
    <source>
        <dbReference type="ARBA" id="ARBA00023306"/>
    </source>
</evidence>
<evidence type="ECO:0000256" key="7">
    <source>
        <dbReference type="ARBA" id="ARBA00023328"/>
    </source>
</evidence>
<keyword evidence="1 8" id="KW-0158">Chromosome</keyword>
<dbReference type="Proteomes" id="UP000472267">
    <property type="component" value="Chromosome 2"/>
</dbReference>
<keyword evidence="11" id="KW-1185">Reference proteome</keyword>
<dbReference type="Ensembl" id="ENSSFAT00005021871.1">
    <property type="protein sequence ID" value="ENSSFAP00005021007.1"/>
    <property type="gene ID" value="ENSSFAG00005010950.1"/>
</dbReference>
<dbReference type="GO" id="GO:0000922">
    <property type="term" value="C:spindle pole"/>
    <property type="evidence" value="ECO:0007669"/>
    <property type="project" value="TreeGrafter"/>
</dbReference>
<keyword evidence="3 8" id="KW-0498">Mitosis</keyword>
<feature type="compositionally biased region" description="Basic and acidic residues" evidence="9">
    <location>
        <begin position="484"/>
        <end position="495"/>
    </location>
</feature>
<dbReference type="GO" id="GO:0034501">
    <property type="term" value="P:protein localization to kinetochore"/>
    <property type="evidence" value="ECO:0007669"/>
    <property type="project" value="UniProtKB-UniRule"/>
</dbReference>
<dbReference type="InterPro" id="IPR051149">
    <property type="entry name" value="Spindly/BICDR_Dynein_Adapter"/>
</dbReference>
<dbReference type="GO" id="GO:0007094">
    <property type="term" value="P:mitotic spindle assembly checkpoint signaling"/>
    <property type="evidence" value="ECO:0007669"/>
    <property type="project" value="InterPro"/>
</dbReference>
<reference evidence="10" key="1">
    <citation type="submission" date="2019-06" db="EMBL/GenBank/DDBJ databases">
        <authorList>
            <consortium name="Wellcome Sanger Institute Data Sharing"/>
        </authorList>
    </citation>
    <scope>NUCLEOTIDE SEQUENCE [LARGE SCALE GENOMIC DNA]</scope>
</reference>
<comment type="function">
    <text evidence="8">Required for the localization of dynein and dynactin to the mitotic kintochore. Dynein is believed to control the initial lateral interaction between the kinetochore and spindle microtubules and to facilitate the subsequent formation of end-on kinetochore-microtubule attachments mediated by the NDC80 complex.</text>
</comment>
<name>A0A672GRX8_SALFA</name>
<feature type="region of interest" description="Disordered" evidence="9">
    <location>
        <begin position="441"/>
        <end position="495"/>
    </location>
</feature>
<dbReference type="GO" id="GO:0000132">
    <property type="term" value="P:establishment of mitotic spindle orientation"/>
    <property type="evidence" value="ECO:0007669"/>
    <property type="project" value="TreeGrafter"/>
</dbReference>
<accession>A0A672GRX8</accession>
<comment type="subcellular location">
    <subcellularLocation>
        <location evidence="8">Chromosome</location>
        <location evidence="8">Centromere</location>
        <location evidence="8">Kinetochore</location>
    </subcellularLocation>
</comment>
<dbReference type="GO" id="GO:0043515">
    <property type="term" value="F:kinetochore binding"/>
    <property type="evidence" value="ECO:0007669"/>
    <property type="project" value="UniProtKB-UniRule"/>
</dbReference>
<evidence type="ECO:0000256" key="8">
    <source>
        <dbReference type="HAMAP-Rule" id="MF_03041"/>
    </source>
</evidence>
<reference evidence="10" key="3">
    <citation type="submission" date="2025-09" db="UniProtKB">
        <authorList>
            <consortium name="Ensembl"/>
        </authorList>
    </citation>
    <scope>IDENTIFICATION</scope>
</reference>
<dbReference type="GO" id="GO:0007080">
    <property type="term" value="P:mitotic metaphase chromosome alignment"/>
    <property type="evidence" value="ECO:0007669"/>
    <property type="project" value="TreeGrafter"/>
</dbReference>
<keyword evidence="5 8" id="KW-0175">Coiled coil</keyword>
<dbReference type="GO" id="GO:0051301">
    <property type="term" value="P:cell division"/>
    <property type="evidence" value="ECO:0007669"/>
    <property type="project" value="UniProtKB-KW"/>
</dbReference>
<evidence type="ECO:0000256" key="2">
    <source>
        <dbReference type="ARBA" id="ARBA00022618"/>
    </source>
</evidence>
<evidence type="ECO:0000313" key="10">
    <source>
        <dbReference type="Ensembl" id="ENSSFAP00005021007.1"/>
    </source>
</evidence>
<evidence type="ECO:0000256" key="9">
    <source>
        <dbReference type="SAM" id="MobiDB-lite"/>
    </source>
</evidence>
<reference evidence="10" key="2">
    <citation type="submission" date="2025-08" db="UniProtKB">
        <authorList>
            <consortium name="Ensembl"/>
        </authorList>
    </citation>
    <scope>IDENTIFICATION</scope>
</reference>
<protein>
    <recommendedName>
        <fullName evidence="8">Protein Spindly</fullName>
    </recommendedName>
    <alternativeName>
        <fullName evidence="8">Coiled-coil domain-containing protein 99</fullName>
    </alternativeName>
    <alternativeName>
        <fullName evidence="8">Spindle apparatus coiled-coil domain-containing protein 1</fullName>
    </alternativeName>
</protein>
<sequence length="526" mass="60629">MYIYITTCVGLQPLSELSLSADLLLRAQLKEREEQVHRAAQAGLDLLNQQLELKALEALEQDKYSLQKEVELKARLLEALQSDHECVKKQQSRQLQEQQERLERSHSAALAELHSKLLRVQASLDESQLSEKQLKHKLELQTETLSLKLEELRALSEQAHSSMSAEVMEAQIKMLDLESAKEELQRSLQESVYREQQLQLSSSSLQRQLLHLTEEKEEREREAVSWFNALEKSRELNRDLQLQLDQVLQEAQDPNSKGNSLFAELEDRRADMERQLISMRVQYQALQKIHAFSKQQMQRMKVQMATLMQLQGSRADPAQLERLQAMLSQKNGEIHGLMSKLQRLERLEVSRAAPRHAAASATEHDETYYTDLLKMKLSNSVKDVERLGDELSLQRMKSLSESQRALELERKLFRSEQLLKQTQSDKFKLQLRVEELQNKYEPKEAKKSLQKRKKEKLPVDVSTSSEDTRPDKPRHTVATATDETDAKAAEPEAENRPEEPGVYVSVCVCVCVCVCEMEFLSVCLML</sequence>